<dbReference type="InterPro" id="IPR000485">
    <property type="entry name" value="AsnC-type_HTH_dom"/>
</dbReference>
<evidence type="ECO:0000259" key="4">
    <source>
        <dbReference type="PROSITE" id="PS50956"/>
    </source>
</evidence>
<dbReference type="Gene3D" id="3.30.70.920">
    <property type="match status" value="1"/>
</dbReference>
<dbReference type="InterPro" id="IPR036390">
    <property type="entry name" value="WH_DNA-bd_sf"/>
</dbReference>
<accession>A0ABW2A4T2</accession>
<dbReference type="PROSITE" id="PS50956">
    <property type="entry name" value="HTH_ASNC_2"/>
    <property type="match status" value="1"/>
</dbReference>
<evidence type="ECO:0000313" key="6">
    <source>
        <dbReference type="Proteomes" id="UP001596422"/>
    </source>
</evidence>
<dbReference type="Proteomes" id="UP001596422">
    <property type="component" value="Unassembled WGS sequence"/>
</dbReference>
<feature type="domain" description="HTH asnC-type" evidence="4">
    <location>
        <begin position="7"/>
        <end position="68"/>
    </location>
</feature>
<dbReference type="InterPro" id="IPR019888">
    <property type="entry name" value="Tscrpt_reg_AsnC-like"/>
</dbReference>
<dbReference type="SMART" id="SM00344">
    <property type="entry name" value="HTH_ASNC"/>
    <property type="match status" value="1"/>
</dbReference>
<dbReference type="PRINTS" id="PR00033">
    <property type="entry name" value="HTHASNC"/>
</dbReference>
<evidence type="ECO:0000256" key="2">
    <source>
        <dbReference type="ARBA" id="ARBA00023125"/>
    </source>
</evidence>
<dbReference type="EMBL" id="JBHSWE010000001">
    <property type="protein sequence ID" value="MFC6672458.1"/>
    <property type="molecule type" value="Genomic_DNA"/>
</dbReference>
<keyword evidence="6" id="KW-1185">Reference proteome</keyword>
<reference evidence="6" key="1">
    <citation type="journal article" date="2019" name="Int. J. Syst. Evol. Microbiol.">
        <title>The Global Catalogue of Microorganisms (GCM) 10K type strain sequencing project: providing services to taxonomists for standard genome sequencing and annotation.</title>
        <authorList>
            <consortium name="The Broad Institute Genomics Platform"/>
            <consortium name="The Broad Institute Genome Sequencing Center for Infectious Disease"/>
            <person name="Wu L."/>
            <person name="Ma J."/>
        </authorList>
    </citation>
    <scope>NUCLEOTIDE SEQUENCE [LARGE SCALE GENOMIC DNA]</scope>
    <source>
        <strain evidence="6">NBRC 111756</strain>
    </source>
</reference>
<evidence type="ECO:0000256" key="3">
    <source>
        <dbReference type="ARBA" id="ARBA00023163"/>
    </source>
</evidence>
<dbReference type="Pfam" id="PF01037">
    <property type="entry name" value="AsnC_trans_reg"/>
    <property type="match status" value="1"/>
</dbReference>
<dbReference type="PANTHER" id="PTHR30154:SF34">
    <property type="entry name" value="TRANSCRIPTIONAL REGULATOR AZLB"/>
    <property type="match status" value="1"/>
</dbReference>
<comment type="caution">
    <text evidence="5">The sequence shown here is derived from an EMBL/GenBank/DDBJ whole genome shotgun (WGS) entry which is preliminary data.</text>
</comment>
<name>A0ABW2A4T2_9GAMM</name>
<dbReference type="Pfam" id="PF13412">
    <property type="entry name" value="HTH_24"/>
    <property type="match status" value="1"/>
</dbReference>
<dbReference type="RefSeq" id="WP_379910894.1">
    <property type="nucleotide sequence ID" value="NZ_JBHSWE010000001.1"/>
</dbReference>
<gene>
    <name evidence="5" type="ORF">ACFQDL_22115</name>
</gene>
<evidence type="ECO:0000256" key="1">
    <source>
        <dbReference type="ARBA" id="ARBA00023015"/>
    </source>
</evidence>
<dbReference type="CDD" id="cd00090">
    <property type="entry name" value="HTH_ARSR"/>
    <property type="match status" value="1"/>
</dbReference>
<keyword evidence="2" id="KW-0238">DNA-binding</keyword>
<dbReference type="SUPFAM" id="SSF54909">
    <property type="entry name" value="Dimeric alpha+beta barrel"/>
    <property type="match status" value="1"/>
</dbReference>
<sequence length="160" mass="17453">MGEKVSLDGTDLKILRALQRDGRLSNADIAEEVSLSASPCLRRLRRLEAESVITGYQPQLDRRAIGLGMTVFVQVKLQDHGARSVAGFEEALMNMPAVINASTVSGSADYLLEVVVADLVDYDSWVREMQALAMVREIESNFALRTVKSGAPLPLPLPGR</sequence>
<dbReference type="InterPro" id="IPR019887">
    <property type="entry name" value="Tscrpt_reg_AsnC/Lrp_C"/>
</dbReference>
<protein>
    <submittedName>
        <fullName evidence="5">Lrp/AsnC family transcriptional regulator</fullName>
    </submittedName>
</protein>
<dbReference type="Gene3D" id="1.10.10.10">
    <property type="entry name" value="Winged helix-like DNA-binding domain superfamily/Winged helix DNA-binding domain"/>
    <property type="match status" value="1"/>
</dbReference>
<dbReference type="InterPro" id="IPR011008">
    <property type="entry name" value="Dimeric_a/b-barrel"/>
</dbReference>
<dbReference type="SUPFAM" id="SSF46785">
    <property type="entry name" value="Winged helix' DNA-binding domain"/>
    <property type="match status" value="1"/>
</dbReference>
<dbReference type="PANTHER" id="PTHR30154">
    <property type="entry name" value="LEUCINE-RESPONSIVE REGULATORY PROTEIN"/>
    <property type="match status" value="1"/>
</dbReference>
<keyword evidence="3" id="KW-0804">Transcription</keyword>
<dbReference type="InterPro" id="IPR036388">
    <property type="entry name" value="WH-like_DNA-bd_sf"/>
</dbReference>
<dbReference type="InterPro" id="IPR011991">
    <property type="entry name" value="ArsR-like_HTH"/>
</dbReference>
<proteinExistence type="predicted"/>
<keyword evidence="1" id="KW-0805">Transcription regulation</keyword>
<organism evidence="5 6">
    <name type="scientific">Marinobacterium aestuariivivens</name>
    <dbReference type="NCBI Taxonomy" id="1698799"/>
    <lineage>
        <taxon>Bacteria</taxon>
        <taxon>Pseudomonadati</taxon>
        <taxon>Pseudomonadota</taxon>
        <taxon>Gammaproteobacteria</taxon>
        <taxon>Oceanospirillales</taxon>
        <taxon>Oceanospirillaceae</taxon>
        <taxon>Marinobacterium</taxon>
    </lineage>
</organism>
<evidence type="ECO:0000313" key="5">
    <source>
        <dbReference type="EMBL" id="MFC6672458.1"/>
    </source>
</evidence>